<gene>
    <name evidence="2" type="ORF">ERS852572_00585</name>
</gene>
<dbReference type="PaxDb" id="166486-ERS852572_00585"/>
<evidence type="ECO:0000313" key="2">
    <source>
        <dbReference type="EMBL" id="CUM81241.1"/>
    </source>
</evidence>
<sequence>MLRREQIERLKERYPAGTVVRLGQMEGEHQMPSGMEGKVIDVDDIGQIHVEWENGSTLALNVEEDDFTVVPQKETLSEKKCREFLGKVNEILKETDFYRLNVSCNGGDTAYAAQKLLAMHQAFETVYGEGYVDEEYGMVMMPAVVCGRDSGIRTLALVTLDLESSGEHFGTIFMTPGGMMEQGSSFLSEKQKQALAEYYIPYDYWYTPLVERDHHVDFTQMPEEVADIRRMVDELLVQGEAFHMNEPK</sequence>
<dbReference type="Proteomes" id="UP000095350">
    <property type="component" value="Unassembled WGS sequence"/>
</dbReference>
<organism evidence="2 3">
    <name type="scientific">Roseburia intestinalis</name>
    <dbReference type="NCBI Taxonomy" id="166486"/>
    <lineage>
        <taxon>Bacteria</taxon>
        <taxon>Bacillati</taxon>
        <taxon>Bacillota</taxon>
        <taxon>Clostridia</taxon>
        <taxon>Lachnospirales</taxon>
        <taxon>Lachnospiraceae</taxon>
        <taxon>Roseburia</taxon>
    </lineage>
</organism>
<feature type="domain" description="DUF4314" evidence="1">
    <location>
        <begin position="4"/>
        <end position="69"/>
    </location>
</feature>
<evidence type="ECO:0000313" key="3">
    <source>
        <dbReference type="Proteomes" id="UP000095350"/>
    </source>
</evidence>
<dbReference type="STRING" id="166486.ERS852572_00585"/>
<proteinExistence type="predicted"/>
<protein>
    <recommendedName>
        <fullName evidence="1">DUF4314 domain-containing protein</fullName>
    </recommendedName>
</protein>
<dbReference type="EMBL" id="CYXZ01000004">
    <property type="protein sequence ID" value="CUM81241.1"/>
    <property type="molecule type" value="Genomic_DNA"/>
</dbReference>
<dbReference type="AlphaFoldDB" id="A0A173RTH1"/>
<accession>A0A173RTH1</accession>
<reference evidence="2 3" key="1">
    <citation type="submission" date="2015-09" db="EMBL/GenBank/DDBJ databases">
        <authorList>
            <consortium name="Pathogen Informatics"/>
        </authorList>
    </citation>
    <scope>NUCLEOTIDE SEQUENCE [LARGE SCALE GENOMIC DNA]</scope>
    <source>
        <strain evidence="2 3">2789STDY5834960</strain>
    </source>
</reference>
<dbReference type="OrthoDB" id="9813511at2"/>
<name>A0A173RTH1_9FIRM</name>
<dbReference type="Pfam" id="PF14192">
    <property type="entry name" value="DUF4314"/>
    <property type="match status" value="1"/>
</dbReference>
<evidence type="ECO:0000259" key="1">
    <source>
        <dbReference type="Pfam" id="PF14192"/>
    </source>
</evidence>
<dbReference type="InterPro" id="IPR025463">
    <property type="entry name" value="DUF4314"/>
</dbReference>